<accession>A0A3B0VRE1</accession>
<evidence type="ECO:0000256" key="7">
    <source>
        <dbReference type="ARBA" id="ARBA00022927"/>
    </source>
</evidence>
<comment type="similarity">
    <text evidence="2">Belongs to the TonB family.</text>
</comment>
<dbReference type="InterPro" id="IPR006260">
    <property type="entry name" value="TonB/TolA_C"/>
</dbReference>
<protein>
    <recommendedName>
        <fullName evidence="12">TonB C-terminal domain-containing protein</fullName>
    </recommendedName>
</protein>
<dbReference type="AlphaFoldDB" id="A0A3B0VRE1"/>
<sequence>MNSILLIALLFYVLTINAQSDSSSTENRKPSWSDGLPKRRGIPSVNFADDIDAGIDLDMGDFGMDRNAIMESDDEVTSEERDQGVRYQGDSPTQELELVEDIAEQENLKKQARLVEAAKIAEQENLEKQARLVEAAKIVAQEKQMEEQRLVEQQKLVVEKQKADAKLAAEKLAAETMEIEQANQNKTNSQLEDIVVSAPVEALRATTGEYPWLKIKHVLPIYPTKAAREKKEGWVEVELTLGSDGYIASAKVVKSHKNSKVFNKAALKAVTQWQYEPPINYGIEESQVQSVRIIFEL</sequence>
<dbReference type="PANTHER" id="PTHR33446:SF14">
    <property type="entry name" value="PROTEIN TONB"/>
    <property type="match status" value="1"/>
</dbReference>
<evidence type="ECO:0000313" key="13">
    <source>
        <dbReference type="EMBL" id="VAW41632.1"/>
    </source>
</evidence>
<name>A0A3B0VRE1_9ZZZZ</name>
<keyword evidence="3" id="KW-0813">Transport</keyword>
<dbReference type="InterPro" id="IPR051045">
    <property type="entry name" value="TonB-dependent_transducer"/>
</dbReference>
<comment type="subcellular location">
    <subcellularLocation>
        <location evidence="1">Cell inner membrane</location>
        <topology evidence="1">Single-pass membrane protein</topology>
        <orientation evidence="1">Periplasmic side</orientation>
    </subcellularLocation>
</comment>
<evidence type="ECO:0000256" key="10">
    <source>
        <dbReference type="SAM" id="Coils"/>
    </source>
</evidence>
<dbReference type="EMBL" id="UOEW01000317">
    <property type="protein sequence ID" value="VAW41632.1"/>
    <property type="molecule type" value="Genomic_DNA"/>
</dbReference>
<evidence type="ECO:0000256" key="6">
    <source>
        <dbReference type="ARBA" id="ARBA00022692"/>
    </source>
</evidence>
<dbReference type="InterPro" id="IPR037682">
    <property type="entry name" value="TonB_C"/>
</dbReference>
<reference evidence="13" key="1">
    <citation type="submission" date="2018-06" db="EMBL/GenBank/DDBJ databases">
        <authorList>
            <person name="Zhirakovskaya E."/>
        </authorList>
    </citation>
    <scope>NUCLEOTIDE SEQUENCE</scope>
</reference>
<dbReference type="PANTHER" id="PTHR33446">
    <property type="entry name" value="PROTEIN TONB-RELATED"/>
    <property type="match status" value="1"/>
</dbReference>
<feature type="domain" description="TonB C-terminal" evidence="12">
    <location>
        <begin position="207"/>
        <end position="297"/>
    </location>
</feature>
<keyword evidence="7" id="KW-0653">Protein transport</keyword>
<keyword evidence="4" id="KW-1003">Cell membrane</keyword>
<dbReference type="PROSITE" id="PS52015">
    <property type="entry name" value="TONB_CTD"/>
    <property type="match status" value="1"/>
</dbReference>
<feature type="region of interest" description="Disordered" evidence="11">
    <location>
        <begin position="72"/>
        <end position="92"/>
    </location>
</feature>
<evidence type="ECO:0000256" key="4">
    <source>
        <dbReference type="ARBA" id="ARBA00022475"/>
    </source>
</evidence>
<keyword evidence="9" id="KW-0472">Membrane</keyword>
<dbReference type="GO" id="GO:0005886">
    <property type="term" value="C:plasma membrane"/>
    <property type="evidence" value="ECO:0007669"/>
    <property type="project" value="UniProtKB-SubCell"/>
</dbReference>
<keyword evidence="10" id="KW-0175">Coiled coil</keyword>
<keyword evidence="5" id="KW-0997">Cell inner membrane</keyword>
<evidence type="ECO:0000256" key="3">
    <source>
        <dbReference type="ARBA" id="ARBA00022448"/>
    </source>
</evidence>
<keyword evidence="8" id="KW-1133">Transmembrane helix</keyword>
<evidence type="ECO:0000256" key="8">
    <source>
        <dbReference type="ARBA" id="ARBA00022989"/>
    </source>
</evidence>
<evidence type="ECO:0000256" key="2">
    <source>
        <dbReference type="ARBA" id="ARBA00006555"/>
    </source>
</evidence>
<dbReference type="GO" id="GO:0015031">
    <property type="term" value="P:protein transport"/>
    <property type="evidence" value="ECO:0007669"/>
    <property type="project" value="UniProtKB-KW"/>
</dbReference>
<dbReference type="NCBIfam" id="TIGR01352">
    <property type="entry name" value="tonB_Cterm"/>
    <property type="match status" value="1"/>
</dbReference>
<evidence type="ECO:0000256" key="1">
    <source>
        <dbReference type="ARBA" id="ARBA00004383"/>
    </source>
</evidence>
<keyword evidence="6" id="KW-0812">Transmembrane</keyword>
<feature type="coiled-coil region" evidence="10">
    <location>
        <begin position="165"/>
        <end position="192"/>
    </location>
</feature>
<evidence type="ECO:0000256" key="11">
    <source>
        <dbReference type="SAM" id="MobiDB-lite"/>
    </source>
</evidence>
<dbReference type="Gene3D" id="3.30.2420.10">
    <property type="entry name" value="TonB"/>
    <property type="match status" value="1"/>
</dbReference>
<dbReference type="GO" id="GO:0055085">
    <property type="term" value="P:transmembrane transport"/>
    <property type="evidence" value="ECO:0007669"/>
    <property type="project" value="InterPro"/>
</dbReference>
<evidence type="ECO:0000256" key="9">
    <source>
        <dbReference type="ARBA" id="ARBA00023136"/>
    </source>
</evidence>
<evidence type="ECO:0000259" key="12">
    <source>
        <dbReference type="PROSITE" id="PS52015"/>
    </source>
</evidence>
<evidence type="ECO:0000256" key="5">
    <source>
        <dbReference type="ARBA" id="ARBA00022519"/>
    </source>
</evidence>
<dbReference type="Pfam" id="PF03544">
    <property type="entry name" value="TonB_C"/>
    <property type="match status" value="1"/>
</dbReference>
<proteinExistence type="inferred from homology"/>
<gene>
    <name evidence="13" type="ORF">MNBD_GAMMA01-1904</name>
</gene>
<dbReference type="SUPFAM" id="SSF74653">
    <property type="entry name" value="TolA/TonB C-terminal domain"/>
    <property type="match status" value="1"/>
</dbReference>
<organism evidence="13">
    <name type="scientific">hydrothermal vent metagenome</name>
    <dbReference type="NCBI Taxonomy" id="652676"/>
    <lineage>
        <taxon>unclassified sequences</taxon>
        <taxon>metagenomes</taxon>
        <taxon>ecological metagenomes</taxon>
    </lineage>
</organism>